<evidence type="ECO:0000256" key="4">
    <source>
        <dbReference type="ARBA" id="ARBA00023136"/>
    </source>
</evidence>
<evidence type="ECO:0000256" key="5">
    <source>
        <dbReference type="SAM" id="Phobius"/>
    </source>
</evidence>
<feature type="domain" description="G-protein coupled receptors family 2 profile 2" evidence="6">
    <location>
        <begin position="695"/>
        <end position="956"/>
    </location>
</feature>
<dbReference type="EMBL" id="JAWDGP010007922">
    <property type="protein sequence ID" value="KAK3700150.1"/>
    <property type="molecule type" value="Genomic_DNA"/>
</dbReference>
<sequence length="1010" mass="112576">MVTAHCNTNMSQSEAIKKEMIIVEPVGPKINLSQPLELESSFEAIPIEPDDLQLKSSFEVLPVEPDNVTTPLPELVLNVPKPIEIEIEEAIPVRLHTAQLMTPLQEVGTPDTSLVDKIIMVDSQVCGGDCHGSYPNNYRPPRWGMCQTCHCDTMCLFFRDCCPDVLLKHNITYDEAPRMFDCLIKRAVVYDLEKIEYDDYQAMIMQCPGRKLSTTHFSREDQVKCEQPDVQDRQQSMPVSSPVSGLTYRNIFCARCHNDSQFLDQWYASVTCAGSAGPLISTTHTKEDLYKKLVNRSSVALTTCELMYSSPSPTVVKSLPAKTLDGTYNRLCNKVSPPLIDTCNASGKARFYDADIEQACALYESVFDGNYRNIFCYLCNQQYPYSMQYLINLVHVGYKANTARVSFAALLDLSGDEAWGEPLRLTIENDHCTATQVFDVATCECRKQQCSEGKYLDANGTCHSLIETDMLGYRACYRLEVVSDTPITEDSLRRLMTYTYSVLGDALREHFCSVIEHCPNSFNTSLYFEDLFATYGTLEYLEGLINSTRESYLLMVNTILQSVVSSNITTVYPCLAEVKSEGQCPSNLQYSIESIRGSAPIMIGTRTDIYYINYTQTSTCAFVSLAMENFVFEDDGEKMTFEPTGDQISSALVSFLDSSSNVTSIVRVCVSDYNKLAKPSPCYAKHDDFDTWTISGLVSIVSTSISLICLVLTFAVYAILAPLRSGGGKNIMTLTALLFVAQALYEFGIEQFENRDFCCFMGLAVHFSWLAAVFSMNACTVERFLKLCFPLKTRSFFLSERRPFMLATGYSLICPFLIVTINIAASMASNGDLGYGSPRLCYINSRTSRIVAFATPMGAVVLANVFLLGITVWTLRTKSEVKGSENGHETIQSSIQSAKTNRVGLLGCVRLSVVTGITWLLVFLYEAIPSEALSYIITALVGLQGLIFFLSLVVNKRVMSMLKNTLKTPMTSRTSSTVSSSNKNRAHKKYKVKETVSEQISDSKTMERTT</sequence>
<feature type="transmembrane region" description="Helical" evidence="5">
    <location>
        <begin position="932"/>
        <end position="954"/>
    </location>
</feature>
<accession>A0AAE1CJZ4</accession>
<evidence type="ECO:0000256" key="1">
    <source>
        <dbReference type="ARBA" id="ARBA00004141"/>
    </source>
</evidence>
<evidence type="ECO:0000256" key="2">
    <source>
        <dbReference type="ARBA" id="ARBA00022692"/>
    </source>
</evidence>
<dbReference type="PANTHER" id="PTHR45902">
    <property type="entry name" value="LATROPHILIN RECEPTOR-LIKE PROTEIN A"/>
    <property type="match status" value="1"/>
</dbReference>
<dbReference type="InterPro" id="IPR000832">
    <property type="entry name" value="GPCR_2_secretin-like"/>
</dbReference>
<dbReference type="SUPFAM" id="SSF81321">
    <property type="entry name" value="Family A G protein-coupled receptor-like"/>
    <property type="match status" value="1"/>
</dbReference>
<evidence type="ECO:0000256" key="3">
    <source>
        <dbReference type="ARBA" id="ARBA00022989"/>
    </source>
</evidence>
<feature type="transmembrane region" description="Helical" evidence="5">
    <location>
        <begin position="903"/>
        <end position="926"/>
    </location>
</feature>
<protein>
    <recommendedName>
        <fullName evidence="6">G-protein coupled receptors family 2 profile 2 domain-containing protein</fullName>
    </recommendedName>
</protein>
<keyword evidence="8" id="KW-1185">Reference proteome</keyword>
<gene>
    <name evidence="7" type="ORF">RRG08_007316</name>
</gene>
<dbReference type="GO" id="GO:0007166">
    <property type="term" value="P:cell surface receptor signaling pathway"/>
    <property type="evidence" value="ECO:0007669"/>
    <property type="project" value="InterPro"/>
</dbReference>
<dbReference type="Pfam" id="PF00002">
    <property type="entry name" value="7tm_2"/>
    <property type="match status" value="1"/>
</dbReference>
<organism evidence="7 8">
    <name type="scientific">Elysia crispata</name>
    <name type="common">lettuce slug</name>
    <dbReference type="NCBI Taxonomy" id="231223"/>
    <lineage>
        <taxon>Eukaryota</taxon>
        <taxon>Metazoa</taxon>
        <taxon>Spiralia</taxon>
        <taxon>Lophotrochozoa</taxon>
        <taxon>Mollusca</taxon>
        <taxon>Gastropoda</taxon>
        <taxon>Heterobranchia</taxon>
        <taxon>Euthyneura</taxon>
        <taxon>Panpulmonata</taxon>
        <taxon>Sacoglossa</taxon>
        <taxon>Placobranchoidea</taxon>
        <taxon>Plakobranchidae</taxon>
        <taxon>Elysia</taxon>
    </lineage>
</organism>
<dbReference type="InterPro" id="IPR017981">
    <property type="entry name" value="GPCR_2-like_7TM"/>
</dbReference>
<comment type="subcellular location">
    <subcellularLocation>
        <location evidence="1">Membrane</location>
        <topology evidence="1">Multi-pass membrane protein</topology>
    </subcellularLocation>
</comment>
<keyword evidence="4 5" id="KW-0472">Membrane</keyword>
<feature type="transmembrane region" description="Helical" evidence="5">
    <location>
        <begin position="806"/>
        <end position="830"/>
    </location>
</feature>
<proteinExistence type="predicted"/>
<dbReference type="AlphaFoldDB" id="A0AAE1CJZ4"/>
<comment type="caution">
    <text evidence="7">The sequence shown here is derived from an EMBL/GenBank/DDBJ whole genome shotgun (WGS) entry which is preliminary data.</text>
</comment>
<evidence type="ECO:0000313" key="8">
    <source>
        <dbReference type="Proteomes" id="UP001283361"/>
    </source>
</evidence>
<dbReference type="PROSITE" id="PS50261">
    <property type="entry name" value="G_PROTEIN_RECEP_F2_4"/>
    <property type="match status" value="1"/>
</dbReference>
<dbReference type="PANTHER" id="PTHR45902:SF1">
    <property type="entry name" value="LATROPHILIN RECEPTOR-LIKE PROTEIN A"/>
    <property type="match status" value="1"/>
</dbReference>
<keyword evidence="2 5" id="KW-0812">Transmembrane</keyword>
<feature type="transmembrane region" description="Helical" evidence="5">
    <location>
        <begin position="692"/>
        <end position="719"/>
    </location>
</feature>
<feature type="transmembrane region" description="Helical" evidence="5">
    <location>
        <begin position="731"/>
        <end position="748"/>
    </location>
</feature>
<feature type="transmembrane region" description="Helical" evidence="5">
    <location>
        <begin position="850"/>
        <end position="875"/>
    </location>
</feature>
<reference evidence="7" key="1">
    <citation type="journal article" date="2023" name="G3 (Bethesda)">
        <title>A reference genome for the long-term kleptoplast-retaining sea slug Elysia crispata morphotype clarki.</title>
        <authorList>
            <person name="Eastman K.E."/>
            <person name="Pendleton A.L."/>
            <person name="Shaikh M.A."/>
            <person name="Suttiyut T."/>
            <person name="Ogas R."/>
            <person name="Tomko P."/>
            <person name="Gavelis G."/>
            <person name="Widhalm J.R."/>
            <person name="Wisecaver J.H."/>
        </authorList>
    </citation>
    <scope>NUCLEOTIDE SEQUENCE</scope>
    <source>
        <strain evidence="7">ECLA1</strain>
    </source>
</reference>
<dbReference type="InterPro" id="IPR053231">
    <property type="entry name" value="GPCR_LN-TM7"/>
</dbReference>
<keyword evidence="3 5" id="KW-1133">Transmembrane helix</keyword>
<name>A0AAE1CJZ4_9GAST</name>
<feature type="transmembrane region" description="Helical" evidence="5">
    <location>
        <begin position="760"/>
        <end position="785"/>
    </location>
</feature>
<dbReference type="GO" id="GO:0016020">
    <property type="term" value="C:membrane"/>
    <property type="evidence" value="ECO:0007669"/>
    <property type="project" value="UniProtKB-SubCell"/>
</dbReference>
<evidence type="ECO:0000313" key="7">
    <source>
        <dbReference type="EMBL" id="KAK3700150.1"/>
    </source>
</evidence>
<dbReference type="Proteomes" id="UP001283361">
    <property type="component" value="Unassembled WGS sequence"/>
</dbReference>
<dbReference type="Gene3D" id="1.20.1070.10">
    <property type="entry name" value="Rhodopsin 7-helix transmembrane proteins"/>
    <property type="match status" value="1"/>
</dbReference>
<evidence type="ECO:0000259" key="6">
    <source>
        <dbReference type="PROSITE" id="PS50261"/>
    </source>
</evidence>
<dbReference type="CDD" id="cd15039">
    <property type="entry name" value="7tmB3_Methuselah-like"/>
    <property type="match status" value="1"/>
</dbReference>
<dbReference type="GO" id="GO:0004930">
    <property type="term" value="F:G protein-coupled receptor activity"/>
    <property type="evidence" value="ECO:0007669"/>
    <property type="project" value="InterPro"/>
</dbReference>